<feature type="compositionally biased region" description="Basic and acidic residues" evidence="1">
    <location>
        <begin position="426"/>
        <end position="444"/>
    </location>
</feature>
<keyword evidence="2" id="KW-1133">Transmembrane helix</keyword>
<feature type="domain" description="YdbS-like PH" evidence="3">
    <location>
        <begin position="79"/>
        <end position="156"/>
    </location>
</feature>
<gene>
    <name evidence="4" type="ORF">ADL12_08385</name>
</gene>
<evidence type="ECO:0000259" key="3">
    <source>
        <dbReference type="Pfam" id="PF03703"/>
    </source>
</evidence>
<keyword evidence="2" id="KW-0812">Transmembrane</keyword>
<organism evidence="4 5">
    <name type="scientific">Streptomyces regalis</name>
    <dbReference type="NCBI Taxonomy" id="68262"/>
    <lineage>
        <taxon>Bacteria</taxon>
        <taxon>Bacillati</taxon>
        <taxon>Actinomycetota</taxon>
        <taxon>Actinomycetes</taxon>
        <taxon>Kitasatosporales</taxon>
        <taxon>Streptomycetaceae</taxon>
        <taxon>Streptomyces</taxon>
    </lineage>
</organism>
<dbReference type="Proteomes" id="UP000053923">
    <property type="component" value="Unassembled WGS sequence"/>
</dbReference>
<proteinExistence type="predicted"/>
<dbReference type="InterPro" id="IPR005182">
    <property type="entry name" value="YdbS-like_PH"/>
</dbReference>
<comment type="caution">
    <text evidence="4">The sequence shown here is derived from an EMBL/GenBank/DDBJ whole genome shotgun (WGS) entry which is preliminary data.</text>
</comment>
<reference evidence="5" key="1">
    <citation type="submission" date="2015-10" db="EMBL/GenBank/DDBJ databases">
        <authorList>
            <person name="Ju K.-S."/>
            <person name="Doroghazi J.R."/>
            <person name="Metcalf W.W."/>
        </authorList>
    </citation>
    <scope>NUCLEOTIDE SEQUENCE [LARGE SCALE GENOMIC DNA]</scope>
    <source>
        <strain evidence="5">NRRL 3151</strain>
    </source>
</reference>
<keyword evidence="2" id="KW-0472">Membrane</keyword>
<dbReference type="AlphaFoldDB" id="A0A0X3VE61"/>
<evidence type="ECO:0000313" key="5">
    <source>
        <dbReference type="Proteomes" id="UP000053923"/>
    </source>
</evidence>
<feature type="transmembrane region" description="Helical" evidence="2">
    <location>
        <begin position="60"/>
        <end position="81"/>
    </location>
</feature>
<dbReference type="OrthoDB" id="3190163at2"/>
<dbReference type="PANTHER" id="PTHR34473:SF2">
    <property type="entry name" value="UPF0699 TRANSMEMBRANE PROTEIN YDBT"/>
    <property type="match status" value="1"/>
</dbReference>
<feature type="region of interest" description="Disordered" evidence="1">
    <location>
        <begin position="424"/>
        <end position="444"/>
    </location>
</feature>
<feature type="domain" description="YdbS-like PH" evidence="3">
    <location>
        <begin position="253"/>
        <end position="319"/>
    </location>
</feature>
<dbReference type="PIRSF" id="PIRSF026631">
    <property type="entry name" value="UCP026631"/>
    <property type="match status" value="1"/>
</dbReference>
<dbReference type="Pfam" id="PF03703">
    <property type="entry name" value="bPH_2"/>
    <property type="match status" value="3"/>
</dbReference>
<dbReference type="EMBL" id="LLZG01000041">
    <property type="protein sequence ID" value="KUL43010.1"/>
    <property type="molecule type" value="Genomic_DNA"/>
</dbReference>
<accession>A0A0X3VE61</accession>
<sequence length="444" mass="48399">MTAPGVDDAIREKRPVTDRRLHPVTPLRRAWAPVAVLIGWAVHDPDQAQRQLTRLTTTTILLAVAVLVPAAALYGFLTWWFTHFAVTDTELRIRTGLVFRRTAHIRLERIQAVDVTQPLLARVAGVAKLKLDVIGTDKKDELAFLGAEEARALRAELLARAAGFAPETAHEVGEAPSQELLRVPPGVLAVSLVLTGATWATLAAAIVVPTILWLATESVWTVLATAVPLFGAAGASSVGRFVTEYDWTVGESPDGLRLDHGLLDRAHETVPPGRVQTVRIVEPLLWRRRGWVRVELDVAGSSNSVLLPVAPREVAESVVARVLPGVTVPPRASLSRPPRRAGRCVPVWWRGYGLAVTDAVFAARTGLFQRSLALVPHAKVQSVRLAQGPWERVWGVADVRVDTGANKTVTARLRDAGEAAELLRGQAERSRTGRRDARPDRWMA</sequence>
<dbReference type="InterPro" id="IPR014529">
    <property type="entry name" value="UCP026631"/>
</dbReference>
<name>A0A0X3VE61_9ACTN</name>
<evidence type="ECO:0000256" key="1">
    <source>
        <dbReference type="SAM" id="MobiDB-lite"/>
    </source>
</evidence>
<protein>
    <recommendedName>
        <fullName evidence="3">YdbS-like PH domain-containing protein</fullName>
    </recommendedName>
</protein>
<evidence type="ECO:0000313" key="4">
    <source>
        <dbReference type="EMBL" id="KUL43010.1"/>
    </source>
</evidence>
<dbReference type="PANTHER" id="PTHR34473">
    <property type="entry name" value="UPF0699 TRANSMEMBRANE PROTEIN YDBS"/>
    <property type="match status" value="1"/>
</dbReference>
<feature type="domain" description="YdbS-like PH" evidence="3">
    <location>
        <begin position="349"/>
        <end position="423"/>
    </location>
</feature>
<evidence type="ECO:0000256" key="2">
    <source>
        <dbReference type="SAM" id="Phobius"/>
    </source>
</evidence>
<keyword evidence="5" id="KW-1185">Reference proteome</keyword>
<dbReference type="RefSeq" id="WP_062700179.1">
    <property type="nucleotide sequence ID" value="NZ_LLZG01000041.1"/>
</dbReference>